<keyword evidence="2" id="KW-0597">Phosphoprotein</keyword>
<dbReference type="PROSITE" id="PS50110">
    <property type="entry name" value="RESPONSE_REGULATORY"/>
    <property type="match status" value="1"/>
</dbReference>
<name>A0A246J826_9BURK</name>
<dbReference type="GO" id="GO:0032993">
    <property type="term" value="C:protein-DNA complex"/>
    <property type="evidence" value="ECO:0007669"/>
    <property type="project" value="TreeGrafter"/>
</dbReference>
<dbReference type="Pfam" id="PF04397">
    <property type="entry name" value="LytTR"/>
    <property type="match status" value="1"/>
</dbReference>
<reference evidence="6 7" key="1">
    <citation type="journal article" date="2008" name="Int. J. Syst. Evol. Microbiol.">
        <title>Description of Roseateles aquatilis sp. nov. and Roseateles terrae sp. nov., in the class Betaproteobacteria, and emended description of the genus Roseateles.</title>
        <authorList>
            <person name="Gomila M."/>
            <person name="Bowien B."/>
            <person name="Falsen E."/>
            <person name="Moore E.R."/>
            <person name="Lalucat J."/>
        </authorList>
    </citation>
    <scope>NUCLEOTIDE SEQUENCE [LARGE SCALE GENOMIC DNA]</scope>
    <source>
        <strain evidence="6 7">CCUG 48205</strain>
    </source>
</reference>
<dbReference type="GO" id="GO:0000156">
    <property type="term" value="F:phosphorelay response regulator activity"/>
    <property type="evidence" value="ECO:0007669"/>
    <property type="project" value="TreeGrafter"/>
</dbReference>
<evidence type="ECO:0000256" key="3">
    <source>
        <dbReference type="SAM" id="MobiDB-lite"/>
    </source>
</evidence>
<dbReference type="OrthoDB" id="236568at2"/>
<dbReference type="PANTHER" id="PTHR48111">
    <property type="entry name" value="REGULATOR OF RPOS"/>
    <property type="match status" value="1"/>
</dbReference>
<dbReference type="InterPro" id="IPR001789">
    <property type="entry name" value="Sig_transdc_resp-reg_receiver"/>
</dbReference>
<dbReference type="SMART" id="SM00850">
    <property type="entry name" value="LytTR"/>
    <property type="match status" value="1"/>
</dbReference>
<dbReference type="EMBL" id="NIOF01000006">
    <property type="protein sequence ID" value="OWQ88683.1"/>
    <property type="molecule type" value="Genomic_DNA"/>
</dbReference>
<evidence type="ECO:0000313" key="7">
    <source>
        <dbReference type="Proteomes" id="UP000197468"/>
    </source>
</evidence>
<evidence type="ECO:0000256" key="1">
    <source>
        <dbReference type="ARBA" id="ARBA00023125"/>
    </source>
</evidence>
<keyword evidence="1 6" id="KW-0238">DNA-binding</keyword>
<feature type="region of interest" description="Disordered" evidence="3">
    <location>
        <begin position="129"/>
        <end position="148"/>
    </location>
</feature>
<feature type="domain" description="Response regulatory" evidence="4">
    <location>
        <begin position="8"/>
        <end position="124"/>
    </location>
</feature>
<dbReference type="SUPFAM" id="SSF52172">
    <property type="entry name" value="CheY-like"/>
    <property type="match status" value="1"/>
</dbReference>
<dbReference type="InterPro" id="IPR039420">
    <property type="entry name" value="WalR-like"/>
</dbReference>
<evidence type="ECO:0000256" key="2">
    <source>
        <dbReference type="PROSITE-ProRule" id="PRU00169"/>
    </source>
</evidence>
<dbReference type="Pfam" id="PF00072">
    <property type="entry name" value="Response_reg"/>
    <property type="match status" value="1"/>
</dbReference>
<dbReference type="SMART" id="SM00448">
    <property type="entry name" value="REC"/>
    <property type="match status" value="1"/>
</dbReference>
<dbReference type="Gene3D" id="2.40.50.1020">
    <property type="entry name" value="LytTr DNA-binding domain"/>
    <property type="match status" value="1"/>
</dbReference>
<keyword evidence="7" id="KW-1185">Reference proteome</keyword>
<dbReference type="PROSITE" id="PS50930">
    <property type="entry name" value="HTH_LYTTR"/>
    <property type="match status" value="1"/>
</dbReference>
<evidence type="ECO:0000313" key="6">
    <source>
        <dbReference type="EMBL" id="OWQ88683.1"/>
    </source>
</evidence>
<organism evidence="6 7">
    <name type="scientific">Roseateles aquatilis</name>
    <dbReference type="NCBI Taxonomy" id="431061"/>
    <lineage>
        <taxon>Bacteria</taxon>
        <taxon>Pseudomonadati</taxon>
        <taxon>Pseudomonadota</taxon>
        <taxon>Betaproteobacteria</taxon>
        <taxon>Burkholderiales</taxon>
        <taxon>Sphaerotilaceae</taxon>
        <taxon>Roseateles</taxon>
    </lineage>
</organism>
<proteinExistence type="predicted"/>
<gene>
    <name evidence="6" type="ORF">CDN99_14385</name>
</gene>
<evidence type="ECO:0000259" key="5">
    <source>
        <dbReference type="PROSITE" id="PS50930"/>
    </source>
</evidence>
<dbReference type="Gene3D" id="3.40.50.2300">
    <property type="match status" value="1"/>
</dbReference>
<accession>A0A246J826</accession>
<dbReference type="GO" id="GO:0000976">
    <property type="term" value="F:transcription cis-regulatory region binding"/>
    <property type="evidence" value="ECO:0007669"/>
    <property type="project" value="TreeGrafter"/>
</dbReference>
<comment type="caution">
    <text evidence="6">The sequence shown here is derived from an EMBL/GenBank/DDBJ whole genome shotgun (WGS) entry which is preliminary data.</text>
</comment>
<feature type="domain" description="HTH LytTR-type" evidence="5">
    <location>
        <begin position="150"/>
        <end position="221"/>
    </location>
</feature>
<dbReference type="AlphaFoldDB" id="A0A246J826"/>
<dbReference type="Proteomes" id="UP000197468">
    <property type="component" value="Unassembled WGS sequence"/>
</dbReference>
<dbReference type="InterPro" id="IPR011006">
    <property type="entry name" value="CheY-like_superfamily"/>
</dbReference>
<feature type="modified residue" description="4-aspartylphosphate" evidence="2">
    <location>
        <position position="61"/>
    </location>
</feature>
<evidence type="ECO:0000259" key="4">
    <source>
        <dbReference type="PROSITE" id="PS50110"/>
    </source>
</evidence>
<sequence>MLTHPPLKVLIVDDEPLARLRLRGLVEANEEPRAEVVAEAGSGDQALVWLRDHACDLILLDVQMPGLDGLGLAEALRGRPFAPAIVFVTAHAQHALQAFELEALDYLTKPVRRERLQGSLARAAQRLGERAAAQARDDQERPSGADTPVINITERGRLLRVPLSEVLYFKAELKYLTLRTATQSHVMDGSLSDLEQRLGDRFLRVHRNALVAKSAVRELERHVPTEGPADADGDTAGELGWAVRIAHVNEWLAVSRRQVAAVREALAGQR</sequence>
<dbReference type="GO" id="GO:0006355">
    <property type="term" value="P:regulation of DNA-templated transcription"/>
    <property type="evidence" value="ECO:0007669"/>
    <property type="project" value="TreeGrafter"/>
</dbReference>
<dbReference type="GO" id="GO:0005829">
    <property type="term" value="C:cytosol"/>
    <property type="evidence" value="ECO:0007669"/>
    <property type="project" value="TreeGrafter"/>
</dbReference>
<dbReference type="PANTHER" id="PTHR48111:SF69">
    <property type="entry name" value="RESPONSE REGULATOR RECEIVER"/>
    <property type="match status" value="1"/>
</dbReference>
<dbReference type="InterPro" id="IPR007492">
    <property type="entry name" value="LytTR_DNA-bd_dom"/>
</dbReference>
<protein>
    <submittedName>
        <fullName evidence="6">DNA-binding response regulator</fullName>
    </submittedName>
</protein>
<dbReference type="RefSeq" id="WP_088385570.1">
    <property type="nucleotide sequence ID" value="NZ_NIOF01000006.1"/>
</dbReference>